<sequence>MHLGKRQPTVFVNCSGLNPETPQQCEKVLNAISVRVLLCSCRTRVLRLHPDCPQGQREDSCGPDPLP</sequence>
<proteinExistence type="predicted"/>
<gene>
    <name evidence="1" type="ORF">CesoFtcFv8_000249</name>
</gene>
<name>A0AAN8DVG1_9TELE</name>
<keyword evidence="2" id="KW-1185">Reference proteome</keyword>
<reference evidence="1 2" key="1">
    <citation type="journal article" date="2023" name="Mol. Biol. Evol.">
        <title>Genomics of Secondarily Temperate Adaptation in the Only Non-Antarctic Icefish.</title>
        <authorList>
            <person name="Rivera-Colon A.G."/>
            <person name="Rayamajhi N."/>
            <person name="Minhas B.F."/>
            <person name="Madrigal G."/>
            <person name="Bilyk K.T."/>
            <person name="Yoon V."/>
            <person name="Hune M."/>
            <person name="Gregory S."/>
            <person name="Cheng C.H.C."/>
            <person name="Catchen J.M."/>
        </authorList>
    </citation>
    <scope>NUCLEOTIDE SEQUENCE [LARGE SCALE GENOMIC DNA]</scope>
    <source>
        <strain evidence="1">JC2023a</strain>
    </source>
</reference>
<dbReference type="EMBL" id="JAULUE010000192">
    <property type="protein sequence ID" value="KAK5930071.1"/>
    <property type="molecule type" value="Genomic_DNA"/>
</dbReference>
<evidence type="ECO:0000313" key="2">
    <source>
        <dbReference type="Proteomes" id="UP001335648"/>
    </source>
</evidence>
<protein>
    <submittedName>
        <fullName evidence="1">Uncharacterized protein</fullName>
    </submittedName>
</protein>
<organism evidence="1 2">
    <name type="scientific">Champsocephalus esox</name>
    <name type="common">pike icefish</name>
    <dbReference type="NCBI Taxonomy" id="159716"/>
    <lineage>
        <taxon>Eukaryota</taxon>
        <taxon>Metazoa</taxon>
        <taxon>Chordata</taxon>
        <taxon>Craniata</taxon>
        <taxon>Vertebrata</taxon>
        <taxon>Euteleostomi</taxon>
        <taxon>Actinopterygii</taxon>
        <taxon>Neopterygii</taxon>
        <taxon>Teleostei</taxon>
        <taxon>Neoteleostei</taxon>
        <taxon>Acanthomorphata</taxon>
        <taxon>Eupercaria</taxon>
        <taxon>Perciformes</taxon>
        <taxon>Notothenioidei</taxon>
        <taxon>Channichthyidae</taxon>
        <taxon>Champsocephalus</taxon>
    </lineage>
</organism>
<comment type="caution">
    <text evidence="1">The sequence shown here is derived from an EMBL/GenBank/DDBJ whole genome shotgun (WGS) entry which is preliminary data.</text>
</comment>
<dbReference type="AlphaFoldDB" id="A0AAN8DVG1"/>
<accession>A0AAN8DVG1</accession>
<evidence type="ECO:0000313" key="1">
    <source>
        <dbReference type="EMBL" id="KAK5930071.1"/>
    </source>
</evidence>
<dbReference type="Proteomes" id="UP001335648">
    <property type="component" value="Unassembled WGS sequence"/>
</dbReference>